<evidence type="ECO:0000256" key="2">
    <source>
        <dbReference type="ARBA" id="ARBA00004613"/>
    </source>
</evidence>
<proteinExistence type="inferred from homology"/>
<dbReference type="Pfam" id="PF18962">
    <property type="entry name" value="Por_Secre_tail"/>
    <property type="match status" value="1"/>
</dbReference>
<dbReference type="AlphaFoldDB" id="A0A1N6FXG8"/>
<evidence type="ECO:0000256" key="3">
    <source>
        <dbReference type="ARBA" id="ARBA00006006"/>
    </source>
</evidence>
<dbReference type="Gene3D" id="3.10.170.10">
    <property type="match status" value="1"/>
</dbReference>
<dbReference type="NCBIfam" id="NF038113">
    <property type="entry name" value="T9SSA_dep_M36"/>
    <property type="match status" value="1"/>
</dbReference>
<feature type="signal peptide" evidence="12">
    <location>
        <begin position="1"/>
        <end position="26"/>
    </location>
</feature>
<keyword evidence="8" id="KW-0378">Hydrolase</keyword>
<dbReference type="STRING" id="1416779.SAMN05444409_1536"/>
<dbReference type="InterPro" id="IPR027268">
    <property type="entry name" value="Peptidase_M4/M1_CTD_sf"/>
</dbReference>
<comment type="similarity">
    <text evidence="3">Belongs to the peptidase M36 family.</text>
</comment>
<dbReference type="SUPFAM" id="SSF55486">
    <property type="entry name" value="Metalloproteases ('zincins'), catalytic domain"/>
    <property type="match status" value="1"/>
</dbReference>
<dbReference type="Gene3D" id="3.50.30.30">
    <property type="match status" value="1"/>
</dbReference>
<dbReference type="InterPro" id="IPR046450">
    <property type="entry name" value="PA_dom_sf"/>
</dbReference>
<keyword evidence="17" id="KW-1185">Reference proteome</keyword>
<dbReference type="RefSeq" id="WP_074235584.1">
    <property type="nucleotide sequence ID" value="NZ_FSRK01000001.1"/>
</dbReference>
<dbReference type="Pfam" id="PF07504">
    <property type="entry name" value="FTP"/>
    <property type="match status" value="1"/>
</dbReference>
<evidence type="ECO:0000256" key="8">
    <source>
        <dbReference type="ARBA" id="ARBA00022801"/>
    </source>
</evidence>
<keyword evidence="5" id="KW-0645">Protease</keyword>
<keyword evidence="10" id="KW-0482">Metalloprotease</keyword>
<dbReference type="InterPro" id="IPR050371">
    <property type="entry name" value="Fungal_virulence_M36"/>
</dbReference>
<feature type="chain" id="PRO_5013383037" evidence="12">
    <location>
        <begin position="27"/>
        <end position="863"/>
    </location>
</feature>
<dbReference type="GO" id="GO:0004222">
    <property type="term" value="F:metalloendopeptidase activity"/>
    <property type="evidence" value="ECO:0007669"/>
    <property type="project" value="InterPro"/>
</dbReference>
<evidence type="ECO:0000256" key="9">
    <source>
        <dbReference type="ARBA" id="ARBA00022833"/>
    </source>
</evidence>
<keyword evidence="7 12" id="KW-0732">Signal</keyword>
<evidence type="ECO:0000256" key="12">
    <source>
        <dbReference type="SAM" id="SignalP"/>
    </source>
</evidence>
<dbReference type="EMBL" id="FSRK01000001">
    <property type="protein sequence ID" value="SIN99999.1"/>
    <property type="molecule type" value="Genomic_DNA"/>
</dbReference>
<evidence type="ECO:0000256" key="4">
    <source>
        <dbReference type="ARBA" id="ARBA00022525"/>
    </source>
</evidence>
<dbReference type="PANTHER" id="PTHR33478:SF1">
    <property type="entry name" value="EXTRACELLULAR METALLOPROTEINASE MEP"/>
    <property type="match status" value="1"/>
</dbReference>
<reference evidence="17" key="1">
    <citation type="submission" date="2016-11" db="EMBL/GenBank/DDBJ databases">
        <authorList>
            <person name="Varghese N."/>
            <person name="Submissions S."/>
        </authorList>
    </citation>
    <scope>NUCLEOTIDE SEQUENCE [LARGE SCALE GENOMIC DNA]</scope>
    <source>
        <strain evidence="17">DSM 27623</strain>
    </source>
</reference>
<dbReference type="PANTHER" id="PTHR33478">
    <property type="entry name" value="EXTRACELLULAR METALLOPROTEINASE MEP"/>
    <property type="match status" value="1"/>
</dbReference>
<dbReference type="GO" id="GO:0008270">
    <property type="term" value="F:zinc ion binding"/>
    <property type="evidence" value="ECO:0007669"/>
    <property type="project" value="InterPro"/>
</dbReference>
<keyword evidence="4" id="KW-0964">Secreted</keyword>
<evidence type="ECO:0000259" key="15">
    <source>
        <dbReference type="Pfam" id="PF18962"/>
    </source>
</evidence>
<dbReference type="GO" id="GO:0006508">
    <property type="term" value="P:proteolysis"/>
    <property type="evidence" value="ECO:0007669"/>
    <property type="project" value="UniProtKB-KW"/>
</dbReference>
<evidence type="ECO:0000256" key="7">
    <source>
        <dbReference type="ARBA" id="ARBA00022729"/>
    </source>
</evidence>
<comment type="subcellular location">
    <subcellularLocation>
        <location evidence="2">Secreted</location>
    </subcellularLocation>
</comment>
<gene>
    <name evidence="16" type="ORF">SAMN05444409_1536</name>
</gene>
<evidence type="ECO:0000313" key="16">
    <source>
        <dbReference type="EMBL" id="SIN99999.1"/>
    </source>
</evidence>
<dbReference type="GO" id="GO:0005615">
    <property type="term" value="C:extracellular space"/>
    <property type="evidence" value="ECO:0007669"/>
    <property type="project" value="InterPro"/>
</dbReference>
<protein>
    <submittedName>
        <fullName evidence="16">Por secretion system C-terminal sorting domain-containing protein</fullName>
    </submittedName>
</protein>
<evidence type="ECO:0000256" key="11">
    <source>
        <dbReference type="ARBA" id="ARBA00023145"/>
    </source>
</evidence>
<evidence type="ECO:0000259" key="13">
    <source>
        <dbReference type="Pfam" id="PF02225"/>
    </source>
</evidence>
<evidence type="ECO:0000256" key="5">
    <source>
        <dbReference type="ARBA" id="ARBA00022670"/>
    </source>
</evidence>
<dbReference type="NCBIfam" id="TIGR04183">
    <property type="entry name" value="Por_Secre_tail"/>
    <property type="match status" value="1"/>
</dbReference>
<accession>A0A1N6FXG8</accession>
<evidence type="ECO:0000313" key="17">
    <source>
        <dbReference type="Proteomes" id="UP000185207"/>
    </source>
</evidence>
<dbReference type="Proteomes" id="UP000185207">
    <property type="component" value="Unassembled WGS sequence"/>
</dbReference>
<keyword evidence="9" id="KW-0862">Zinc</keyword>
<name>A0A1N6FXG8_9FLAO</name>
<dbReference type="InterPro" id="IPR001842">
    <property type="entry name" value="Peptidase_M36"/>
</dbReference>
<dbReference type="InterPro" id="IPR003137">
    <property type="entry name" value="PA_domain"/>
</dbReference>
<dbReference type="Pfam" id="PF02225">
    <property type="entry name" value="PA"/>
    <property type="match status" value="1"/>
</dbReference>
<dbReference type="Gene3D" id="1.10.390.10">
    <property type="entry name" value="Neutral Protease Domain 2"/>
    <property type="match status" value="1"/>
</dbReference>
<evidence type="ECO:0000256" key="6">
    <source>
        <dbReference type="ARBA" id="ARBA00022723"/>
    </source>
</evidence>
<keyword evidence="6" id="KW-0479">Metal-binding</keyword>
<evidence type="ECO:0000256" key="10">
    <source>
        <dbReference type="ARBA" id="ARBA00023049"/>
    </source>
</evidence>
<feature type="domain" description="Secretion system C-terminal sorting" evidence="15">
    <location>
        <begin position="789"/>
        <end position="861"/>
    </location>
</feature>
<dbReference type="Pfam" id="PF02128">
    <property type="entry name" value="Peptidase_M36"/>
    <property type="match status" value="1"/>
</dbReference>
<comment type="cofactor">
    <cofactor evidence="1">
        <name>Zn(2+)</name>
        <dbReference type="ChEBI" id="CHEBI:29105"/>
    </cofactor>
</comment>
<evidence type="ECO:0000256" key="1">
    <source>
        <dbReference type="ARBA" id="ARBA00001947"/>
    </source>
</evidence>
<feature type="domain" description="FTP" evidence="14">
    <location>
        <begin position="57"/>
        <end position="83"/>
    </location>
</feature>
<keyword evidence="11" id="KW-0865">Zymogen</keyword>
<feature type="domain" description="PA" evidence="13">
    <location>
        <begin position="437"/>
        <end position="522"/>
    </location>
</feature>
<dbReference type="SUPFAM" id="SSF52025">
    <property type="entry name" value="PA domain"/>
    <property type="match status" value="1"/>
</dbReference>
<dbReference type="CDD" id="cd04818">
    <property type="entry name" value="PA_subtilisin_1"/>
    <property type="match status" value="1"/>
</dbReference>
<evidence type="ECO:0000259" key="14">
    <source>
        <dbReference type="Pfam" id="PF07504"/>
    </source>
</evidence>
<dbReference type="InterPro" id="IPR011096">
    <property type="entry name" value="FTP_domain"/>
</dbReference>
<sequence length="863" mass="93628">MKLNHKHTFKITIAAVALFAGTVMQAQNSDKAIIEQYLATGKTTFSQTFDIIHSEAKKDSDGKVVNLQQTYRGIPVYGAISSVLMRGNTVKYMSDKFISVSDNITAAKPSVDVPKDFSVILSSANLKGDKGDYTFEGRKNNSVLSKLVYFPTEKGQLQLAYAVNFFEKGTNNYWDIIIDAVTGAIIEKTNLTVSCQFHDHSFSSEHQLDSIHYNSEKPTDQQTGEHKSVLVDNASYRVYAFPIESPNFGQRTLETSPWFLDASPLGWQNDGDETYNITRGNNAYAYVDLNGSNAFGPSADGGAQKLFDFPLDLNQPVTTYTNASITNLFYASNKMHDIFYKFGFDEAGRNFQSNNFGKGEPYTDFDPVLSEARDGSSLNNANFATPPDGFSPRMQMYLWRYGYLLSYNAPSDLVNRKPAAGYNADFGGAFPINSPLTGDVAIATPADGCTNLDNTNLNGKIALIQRGTCNFDVKFKKAQDKGAKGVIIYNPTPGQTIINMSGTDTTVTIPGILIDNEEGEIIKSKIDQNINVNVNLKYNTFDVDGSLDNGVIAHEYTHGISTRSTGNGYSCLNAAYANEQMGEGWSDFMALMVTGKADATAALPRSTGSFVANQGADGPGIRPAKYSPDFAINDYTYGDTNGKYIDTGGGALAVDVHGVGFIWATMLWDLHWKFADKYGYSNDIANNPNSGSGKVVQLVMEAMKIQGCYPNFVIGRDAIIAADADLNNGQNKCMIWSSFAKRGLGVNASAGATRGALPNAISDQIEDFSVPAECSLGTSEITVNKKISIYPNPASKEVFIKTNGVQISGKIKVSIYDMSGKKVDEQSVNADEPVLTSALPKGTYILTGTGIGVTFSSKLIINK</sequence>
<dbReference type="InterPro" id="IPR026444">
    <property type="entry name" value="Secre_tail"/>
</dbReference>
<dbReference type="CDD" id="cd09596">
    <property type="entry name" value="M36"/>
    <property type="match status" value="1"/>
</dbReference>
<organism evidence="16 17">
    <name type="scientific">Epilithonimonas zeae</name>
    <dbReference type="NCBI Taxonomy" id="1416779"/>
    <lineage>
        <taxon>Bacteria</taxon>
        <taxon>Pseudomonadati</taxon>
        <taxon>Bacteroidota</taxon>
        <taxon>Flavobacteriia</taxon>
        <taxon>Flavobacteriales</taxon>
        <taxon>Weeksellaceae</taxon>
        <taxon>Chryseobacterium group</taxon>
        <taxon>Epilithonimonas</taxon>
    </lineage>
</organism>